<proteinExistence type="inferred from homology"/>
<dbReference type="AlphaFoldDB" id="A0AAV0K472"/>
<keyword evidence="8" id="KW-0479">Metal-binding</keyword>
<dbReference type="GO" id="GO:0061630">
    <property type="term" value="F:ubiquitin protein ligase activity"/>
    <property type="evidence" value="ECO:0007669"/>
    <property type="project" value="UniProtKB-EC"/>
</dbReference>
<dbReference type="CDD" id="cd22584">
    <property type="entry name" value="Rcat_RBR_unk"/>
    <property type="match status" value="1"/>
</dbReference>
<gene>
    <name evidence="17" type="ORF">LITE_LOCUS17134</name>
</gene>
<dbReference type="FunFam" id="3.30.40.10:FF:000230">
    <property type="entry name" value="RBR-type E3 ubiquitin transferase"/>
    <property type="match status" value="1"/>
</dbReference>
<dbReference type="InterPro" id="IPR013083">
    <property type="entry name" value="Znf_RING/FYVE/PHD"/>
</dbReference>
<keyword evidence="10 13" id="KW-0863">Zinc-finger</keyword>
<keyword evidence="18" id="KW-1185">Reference proteome</keyword>
<keyword evidence="11" id="KW-0833">Ubl conjugation pathway</keyword>
<keyword evidence="12" id="KW-0862">Zinc</keyword>
<dbReference type="PROSITE" id="PS50089">
    <property type="entry name" value="ZF_RING_2"/>
    <property type="match status" value="1"/>
</dbReference>
<evidence type="ECO:0000256" key="6">
    <source>
        <dbReference type="ARBA" id="ARBA00012251"/>
    </source>
</evidence>
<reference evidence="17" key="1">
    <citation type="submission" date="2022-08" db="EMBL/GenBank/DDBJ databases">
        <authorList>
            <person name="Gutierrez-Valencia J."/>
        </authorList>
    </citation>
    <scope>NUCLEOTIDE SEQUENCE</scope>
</reference>
<dbReference type="GO" id="GO:0008270">
    <property type="term" value="F:zinc ion binding"/>
    <property type="evidence" value="ECO:0007669"/>
    <property type="project" value="UniProtKB-KW"/>
</dbReference>
<dbReference type="SUPFAM" id="SSF57850">
    <property type="entry name" value="RING/U-box"/>
    <property type="match status" value="2"/>
</dbReference>
<dbReference type="InterPro" id="IPR044066">
    <property type="entry name" value="TRIAD_supradom"/>
</dbReference>
<feature type="domain" description="RING-type" evidence="16">
    <location>
        <begin position="27"/>
        <end position="243"/>
    </location>
</feature>
<evidence type="ECO:0000259" key="15">
    <source>
        <dbReference type="PROSITE" id="PS50089"/>
    </source>
</evidence>
<evidence type="ECO:0000256" key="5">
    <source>
        <dbReference type="ARBA" id="ARBA00005884"/>
    </source>
</evidence>
<organism evidence="17 18">
    <name type="scientific">Linum tenue</name>
    <dbReference type="NCBI Taxonomy" id="586396"/>
    <lineage>
        <taxon>Eukaryota</taxon>
        <taxon>Viridiplantae</taxon>
        <taxon>Streptophyta</taxon>
        <taxon>Embryophyta</taxon>
        <taxon>Tracheophyta</taxon>
        <taxon>Spermatophyta</taxon>
        <taxon>Magnoliopsida</taxon>
        <taxon>eudicotyledons</taxon>
        <taxon>Gunneridae</taxon>
        <taxon>Pentapetalae</taxon>
        <taxon>rosids</taxon>
        <taxon>fabids</taxon>
        <taxon>Malpighiales</taxon>
        <taxon>Linaceae</taxon>
        <taxon>Linum</taxon>
    </lineage>
</organism>
<dbReference type="Gene3D" id="3.30.40.10">
    <property type="entry name" value="Zinc/RING finger domain, C3HC4 (zinc finger)"/>
    <property type="match status" value="1"/>
</dbReference>
<dbReference type="Gene3D" id="1.20.120.1750">
    <property type="match status" value="1"/>
</dbReference>
<comment type="caution">
    <text evidence="17">The sequence shown here is derived from an EMBL/GenBank/DDBJ whole genome shotgun (WGS) entry which is preliminary data.</text>
</comment>
<comment type="cofactor">
    <cofactor evidence="2">
        <name>Zn(2+)</name>
        <dbReference type="ChEBI" id="CHEBI:29105"/>
    </cofactor>
</comment>
<dbReference type="PANTHER" id="PTHR11685">
    <property type="entry name" value="RBR FAMILY RING FINGER AND IBR DOMAIN-CONTAINING"/>
    <property type="match status" value="1"/>
</dbReference>
<protein>
    <recommendedName>
        <fullName evidence="6">RBR-type E3 ubiquitin transferase</fullName>
        <ecNumber evidence="6">2.3.2.31</ecNumber>
    </recommendedName>
</protein>
<evidence type="ECO:0000256" key="7">
    <source>
        <dbReference type="ARBA" id="ARBA00022679"/>
    </source>
</evidence>
<comment type="similarity">
    <text evidence="5">Belongs to the RBR family. Ariadne subfamily.</text>
</comment>
<dbReference type="InterPro" id="IPR031127">
    <property type="entry name" value="E3_UB_ligase_RBR"/>
</dbReference>
<evidence type="ECO:0000256" key="12">
    <source>
        <dbReference type="ARBA" id="ARBA00022833"/>
    </source>
</evidence>
<evidence type="ECO:0000313" key="18">
    <source>
        <dbReference type="Proteomes" id="UP001154282"/>
    </source>
</evidence>
<evidence type="ECO:0000256" key="10">
    <source>
        <dbReference type="ARBA" id="ARBA00022771"/>
    </source>
</evidence>
<accession>A0AAV0K472</accession>
<evidence type="ECO:0000256" key="14">
    <source>
        <dbReference type="SAM" id="MobiDB-lite"/>
    </source>
</evidence>
<evidence type="ECO:0000256" key="9">
    <source>
        <dbReference type="ARBA" id="ARBA00022737"/>
    </source>
</evidence>
<comment type="function">
    <text evidence="3">Might act as an E3 ubiquitin-protein ligase, or as part of E3 complex, which accepts ubiquitin from specific E2 ubiquitin-conjugating enzymes and then transfers it to substrates.</text>
</comment>
<evidence type="ECO:0000256" key="4">
    <source>
        <dbReference type="ARBA" id="ARBA00004906"/>
    </source>
</evidence>
<evidence type="ECO:0000256" key="2">
    <source>
        <dbReference type="ARBA" id="ARBA00001947"/>
    </source>
</evidence>
<dbReference type="EMBL" id="CAMGYJ010000005">
    <property type="protein sequence ID" value="CAI0416903.1"/>
    <property type="molecule type" value="Genomic_DNA"/>
</dbReference>
<evidence type="ECO:0000256" key="3">
    <source>
        <dbReference type="ARBA" id="ARBA00003976"/>
    </source>
</evidence>
<feature type="region of interest" description="Disordered" evidence="14">
    <location>
        <begin position="1"/>
        <end position="21"/>
    </location>
</feature>
<evidence type="ECO:0000256" key="8">
    <source>
        <dbReference type="ARBA" id="ARBA00022723"/>
    </source>
</evidence>
<evidence type="ECO:0000256" key="13">
    <source>
        <dbReference type="PROSITE-ProRule" id="PRU00175"/>
    </source>
</evidence>
<dbReference type="SMART" id="SM00647">
    <property type="entry name" value="IBR"/>
    <property type="match status" value="2"/>
</dbReference>
<evidence type="ECO:0000256" key="11">
    <source>
        <dbReference type="ARBA" id="ARBA00022786"/>
    </source>
</evidence>
<keyword evidence="9" id="KW-0677">Repeat</keyword>
<dbReference type="Proteomes" id="UP001154282">
    <property type="component" value="Unassembled WGS sequence"/>
</dbReference>
<keyword evidence="7" id="KW-0808">Transferase</keyword>
<sequence>MIIGSRPSWWPRTEPNSCSSPEPAKWPFFVCNICFETSTHDPFNPKGCDHVYCTPCTAKYIDTKLADNKNRILCPSPGCNGLLDPDHCRRILPQSLLDRWEASLAESAIDDAHKLYCPYPDCSALLINDGGGGCRPGRWLFFRRLWRKDWKANCPWCRRAFCVRCRVPWHSRMDCGKYQRSKAKREDKMVVELAKANRWKRCPGCRMYVSKQSGCSHIICRCRAEFCYICGARYSIEHRCRLQ</sequence>
<evidence type="ECO:0000259" key="16">
    <source>
        <dbReference type="PROSITE" id="PS51873"/>
    </source>
</evidence>
<dbReference type="InterPro" id="IPR001841">
    <property type="entry name" value="Znf_RING"/>
</dbReference>
<evidence type="ECO:0000256" key="1">
    <source>
        <dbReference type="ARBA" id="ARBA00001798"/>
    </source>
</evidence>
<dbReference type="Pfam" id="PF01485">
    <property type="entry name" value="IBR"/>
    <property type="match status" value="2"/>
</dbReference>
<comment type="pathway">
    <text evidence="4">Protein modification; protein ubiquitination.</text>
</comment>
<dbReference type="EC" id="2.3.2.31" evidence="6"/>
<dbReference type="PROSITE" id="PS51873">
    <property type="entry name" value="TRIAD"/>
    <property type="match status" value="1"/>
</dbReference>
<dbReference type="InterPro" id="IPR002867">
    <property type="entry name" value="IBR_dom"/>
</dbReference>
<feature type="domain" description="RING-type" evidence="15">
    <location>
        <begin position="31"/>
        <end position="75"/>
    </location>
</feature>
<name>A0AAV0K472_9ROSI</name>
<dbReference type="GO" id="GO:0016567">
    <property type="term" value="P:protein ubiquitination"/>
    <property type="evidence" value="ECO:0007669"/>
    <property type="project" value="InterPro"/>
</dbReference>
<comment type="catalytic activity">
    <reaction evidence="1">
        <text>[E2 ubiquitin-conjugating enzyme]-S-ubiquitinyl-L-cysteine + [acceptor protein]-L-lysine = [E2 ubiquitin-conjugating enzyme]-L-cysteine + [acceptor protein]-N(6)-ubiquitinyl-L-lysine.</text>
        <dbReference type="EC" id="2.3.2.31"/>
    </reaction>
</comment>
<evidence type="ECO:0000313" key="17">
    <source>
        <dbReference type="EMBL" id="CAI0416903.1"/>
    </source>
</evidence>